<reference evidence="2" key="1">
    <citation type="submission" date="2022-01" db="EMBL/GenBank/DDBJ databases">
        <authorList>
            <person name="Braso-Vives M."/>
        </authorList>
    </citation>
    <scope>NUCLEOTIDE SEQUENCE</scope>
</reference>
<organism evidence="2 3">
    <name type="scientific">Branchiostoma lanceolatum</name>
    <name type="common">Common lancelet</name>
    <name type="synonym">Amphioxus lanceolatum</name>
    <dbReference type="NCBI Taxonomy" id="7740"/>
    <lineage>
        <taxon>Eukaryota</taxon>
        <taxon>Metazoa</taxon>
        <taxon>Chordata</taxon>
        <taxon>Cephalochordata</taxon>
        <taxon>Leptocardii</taxon>
        <taxon>Amphioxiformes</taxon>
        <taxon>Branchiostomatidae</taxon>
        <taxon>Branchiostoma</taxon>
    </lineage>
</organism>
<protein>
    <submittedName>
        <fullName evidence="2">SH3PXD2A protein</fullName>
    </submittedName>
</protein>
<dbReference type="EMBL" id="OV696692">
    <property type="protein sequence ID" value="CAH1270400.1"/>
    <property type="molecule type" value="Genomic_DNA"/>
</dbReference>
<dbReference type="Proteomes" id="UP000838412">
    <property type="component" value="Chromosome 7"/>
</dbReference>
<proteinExistence type="predicted"/>
<evidence type="ECO:0000313" key="2">
    <source>
        <dbReference type="EMBL" id="CAH1270400.1"/>
    </source>
</evidence>
<evidence type="ECO:0000313" key="3">
    <source>
        <dbReference type="Proteomes" id="UP000838412"/>
    </source>
</evidence>
<dbReference type="OrthoDB" id="9978002at2759"/>
<feature type="region of interest" description="Disordered" evidence="1">
    <location>
        <begin position="85"/>
        <end position="143"/>
    </location>
</feature>
<accession>A0A8K0AAG4</accession>
<dbReference type="AlphaFoldDB" id="A0A8K0AAG4"/>
<evidence type="ECO:0000256" key="1">
    <source>
        <dbReference type="SAM" id="MobiDB-lite"/>
    </source>
</evidence>
<gene>
    <name evidence="2" type="primary">SH3PXD2A</name>
    <name evidence="2" type="ORF">BLAG_LOCUS22694</name>
</gene>
<keyword evidence="3" id="KW-1185">Reference proteome</keyword>
<sequence>MPSAWTYNGRTIGGTWCGGIITSLSSFTTRCSVCSRSTRNRVRDGRIYPRYQVSQSSVVLSFFERRPSDPPPPCQCSEDFARKHMSRKLQNGSGTPEENGGISCSTSADSSPKKPRSRTMKDIDCQDMTSSHEGSPTKAKFKTSWESPEFQKFHRLSYTIAWDCADLMGEMEDLEDGETMWEEMELGS</sequence>
<feature type="compositionally biased region" description="Polar residues" evidence="1">
    <location>
        <begin position="88"/>
        <end position="110"/>
    </location>
</feature>
<name>A0A8K0AAG4_BRALA</name>